<name>A0AAV7MMR5_PLEWA</name>
<dbReference type="AlphaFoldDB" id="A0AAV7MMR5"/>
<reference evidence="1" key="1">
    <citation type="journal article" date="2022" name="bioRxiv">
        <title>Sequencing and chromosome-scale assembly of the giantPleurodeles waltlgenome.</title>
        <authorList>
            <person name="Brown T."/>
            <person name="Elewa A."/>
            <person name="Iarovenko S."/>
            <person name="Subramanian E."/>
            <person name="Araus A.J."/>
            <person name="Petzold A."/>
            <person name="Susuki M."/>
            <person name="Suzuki K.-i.T."/>
            <person name="Hayashi T."/>
            <person name="Toyoda A."/>
            <person name="Oliveira C."/>
            <person name="Osipova E."/>
            <person name="Leigh N.D."/>
            <person name="Simon A."/>
            <person name="Yun M.H."/>
        </authorList>
    </citation>
    <scope>NUCLEOTIDE SEQUENCE</scope>
    <source>
        <strain evidence="1">20211129_DDA</strain>
        <tissue evidence="1">Liver</tissue>
    </source>
</reference>
<evidence type="ECO:0000313" key="2">
    <source>
        <dbReference type="Proteomes" id="UP001066276"/>
    </source>
</evidence>
<proteinExistence type="predicted"/>
<protein>
    <submittedName>
        <fullName evidence="1">Uncharacterized protein</fullName>
    </submittedName>
</protein>
<evidence type="ECO:0000313" key="1">
    <source>
        <dbReference type="EMBL" id="KAJ1105061.1"/>
    </source>
</evidence>
<dbReference type="Proteomes" id="UP001066276">
    <property type="component" value="Chromosome 9"/>
</dbReference>
<sequence>MLPDEAIECSHTQQCVTGSRDPSTPVVLSGPLLADYARSRWGRHVGWCPEHQAAALLEQEIEIGSWMPQGFQTTMCWLLDPDRDVPHDADTTHALEHAGAFT</sequence>
<gene>
    <name evidence="1" type="ORF">NDU88_002469</name>
</gene>
<keyword evidence="2" id="KW-1185">Reference proteome</keyword>
<comment type="caution">
    <text evidence="1">The sequence shown here is derived from an EMBL/GenBank/DDBJ whole genome shotgun (WGS) entry which is preliminary data.</text>
</comment>
<organism evidence="1 2">
    <name type="scientific">Pleurodeles waltl</name>
    <name type="common">Iberian ribbed newt</name>
    <dbReference type="NCBI Taxonomy" id="8319"/>
    <lineage>
        <taxon>Eukaryota</taxon>
        <taxon>Metazoa</taxon>
        <taxon>Chordata</taxon>
        <taxon>Craniata</taxon>
        <taxon>Vertebrata</taxon>
        <taxon>Euteleostomi</taxon>
        <taxon>Amphibia</taxon>
        <taxon>Batrachia</taxon>
        <taxon>Caudata</taxon>
        <taxon>Salamandroidea</taxon>
        <taxon>Salamandridae</taxon>
        <taxon>Pleurodelinae</taxon>
        <taxon>Pleurodeles</taxon>
    </lineage>
</organism>
<dbReference type="EMBL" id="JANPWB010000013">
    <property type="protein sequence ID" value="KAJ1105061.1"/>
    <property type="molecule type" value="Genomic_DNA"/>
</dbReference>
<accession>A0AAV7MMR5</accession>